<dbReference type="InterPro" id="IPR001611">
    <property type="entry name" value="Leu-rich_rpt"/>
</dbReference>
<dbReference type="AlphaFoldDB" id="A0AAN9RIX4"/>
<dbReference type="GO" id="GO:0005524">
    <property type="term" value="F:ATP binding"/>
    <property type="evidence" value="ECO:0007669"/>
    <property type="project" value="UniProtKB-UniRule"/>
</dbReference>
<evidence type="ECO:0000256" key="4">
    <source>
        <dbReference type="ARBA" id="ARBA00022737"/>
    </source>
</evidence>
<keyword evidence="7" id="KW-0067">ATP-binding</keyword>
<keyword evidence="3 8" id="KW-0812">Transmembrane</keyword>
<proteinExistence type="predicted"/>
<name>A0AAN9RIX4_PHACN</name>
<evidence type="ECO:0000313" key="12">
    <source>
        <dbReference type="Proteomes" id="UP001374584"/>
    </source>
</evidence>
<dbReference type="Gene3D" id="3.30.200.20">
    <property type="entry name" value="Phosphorylase Kinase, domain 1"/>
    <property type="match status" value="1"/>
</dbReference>
<dbReference type="Gene3D" id="1.10.510.10">
    <property type="entry name" value="Transferase(Phosphotransferase) domain 1"/>
    <property type="match status" value="1"/>
</dbReference>
<dbReference type="PANTHER" id="PTHR48007">
    <property type="entry name" value="LEUCINE-RICH REPEAT RECEPTOR-LIKE PROTEIN KINASE PXC1"/>
    <property type="match status" value="1"/>
</dbReference>
<evidence type="ECO:0000256" key="9">
    <source>
        <dbReference type="SAM" id="SignalP"/>
    </source>
</evidence>
<sequence>MKRVSTWISFATFLFLLNITSCVEYEVKRTLIQFLAQVSGNDAQQNSTLVWKQDSDPCKGPWQGVHCDSQNISIKKLLLDKLNFSGTLDLAMLCNFQPLAASLTYLSLDGNKISGEIASEVGNCKHLTRLHLSGNQLAGDLPSSLSMLNNLKRLDISNNHFSGSLPNLSRISGLNMFLAQNNYLGGTIPAFEFSNFDQFNVSFNNFRGHIPNVHGYFSADSFLGNPELCGNPLPKNCSDQPMPFSEAQTSEKSMGPSKDQILMYSGYAALVVIIVLFLVLKLCRRKKGENKIEALNNGVGATGGGVQKPINVSSEYKTEVSRSEFSVPSESGMVAQSLVVLSSQVEIELRLEDLLGAPAELIGRGKNGSLYKVMLHNGIMVVVKRIKDWTISSHDFIQRMRILSQAKHPHVLAPLAFYCSKQEKLLVYEYQQNGSLFKLLHGTTKALDWSSRLGIAATIAEALAFLHQELGHHGIVHGNLKSSNILLNKNMEACISECGIMDMDDERGSPLGSSSDGGALDMLKGDVYGFGVILLEVLTGKLVKGNGIDLTDWVQSVLREEWTGEVFDKSLISEYASEERMVNLLQVAIRCVNRSPQARPTMNQVALMINTIKEDEEKSLIYEV</sequence>
<dbReference type="Gene3D" id="3.80.10.10">
    <property type="entry name" value="Ribonuclease Inhibitor"/>
    <property type="match status" value="2"/>
</dbReference>
<gene>
    <name evidence="11" type="ORF">VNO80_06664</name>
</gene>
<keyword evidence="12" id="KW-1185">Reference proteome</keyword>
<feature type="chain" id="PRO_5042902497" description="Protein kinase domain-containing protein" evidence="9">
    <location>
        <begin position="23"/>
        <end position="624"/>
    </location>
</feature>
<dbReference type="PANTHER" id="PTHR48007:SF79">
    <property type="entry name" value="(WILD MALAYSIAN BANANA) HYPOTHETICAL PROTEIN"/>
    <property type="match status" value="1"/>
</dbReference>
<dbReference type="GO" id="GO:0004672">
    <property type="term" value="F:protein kinase activity"/>
    <property type="evidence" value="ECO:0007669"/>
    <property type="project" value="InterPro"/>
</dbReference>
<protein>
    <recommendedName>
        <fullName evidence="10">Protein kinase domain-containing protein</fullName>
    </recommendedName>
</protein>
<dbReference type="InterPro" id="IPR000719">
    <property type="entry name" value="Prot_kinase_dom"/>
</dbReference>
<keyword evidence="4" id="KW-0677">Repeat</keyword>
<dbReference type="InterPro" id="IPR032675">
    <property type="entry name" value="LRR_dom_sf"/>
</dbReference>
<accession>A0AAN9RIX4</accession>
<organism evidence="11 12">
    <name type="scientific">Phaseolus coccineus</name>
    <name type="common">Scarlet runner bean</name>
    <name type="synonym">Phaseolus multiflorus</name>
    <dbReference type="NCBI Taxonomy" id="3886"/>
    <lineage>
        <taxon>Eukaryota</taxon>
        <taxon>Viridiplantae</taxon>
        <taxon>Streptophyta</taxon>
        <taxon>Embryophyta</taxon>
        <taxon>Tracheophyta</taxon>
        <taxon>Spermatophyta</taxon>
        <taxon>Magnoliopsida</taxon>
        <taxon>eudicotyledons</taxon>
        <taxon>Gunneridae</taxon>
        <taxon>Pentapetalae</taxon>
        <taxon>rosids</taxon>
        <taxon>fabids</taxon>
        <taxon>Fabales</taxon>
        <taxon>Fabaceae</taxon>
        <taxon>Papilionoideae</taxon>
        <taxon>50 kb inversion clade</taxon>
        <taxon>NPAAA clade</taxon>
        <taxon>indigoferoid/millettioid clade</taxon>
        <taxon>Phaseoleae</taxon>
        <taxon>Phaseolus</taxon>
    </lineage>
</organism>
<keyword evidence="5 8" id="KW-1133">Transmembrane helix</keyword>
<evidence type="ECO:0000256" key="1">
    <source>
        <dbReference type="ARBA" id="ARBA00004370"/>
    </source>
</evidence>
<reference evidence="11 12" key="1">
    <citation type="submission" date="2024-01" db="EMBL/GenBank/DDBJ databases">
        <title>The genomes of 5 underutilized Papilionoideae crops provide insights into root nodulation and disease resistanc.</title>
        <authorList>
            <person name="Jiang F."/>
        </authorList>
    </citation>
    <scope>NUCLEOTIDE SEQUENCE [LARGE SCALE GENOMIC DNA]</scope>
    <source>
        <strain evidence="11">JINMINGXINNONG_FW02</strain>
        <tissue evidence="11">Leaves</tissue>
    </source>
</reference>
<keyword evidence="2" id="KW-0433">Leucine-rich repeat</keyword>
<evidence type="ECO:0000256" key="7">
    <source>
        <dbReference type="PROSITE-ProRule" id="PRU10141"/>
    </source>
</evidence>
<dbReference type="GO" id="GO:0016020">
    <property type="term" value="C:membrane"/>
    <property type="evidence" value="ECO:0007669"/>
    <property type="project" value="UniProtKB-SubCell"/>
</dbReference>
<feature type="signal peptide" evidence="9">
    <location>
        <begin position="1"/>
        <end position="22"/>
    </location>
</feature>
<evidence type="ECO:0000256" key="8">
    <source>
        <dbReference type="SAM" id="Phobius"/>
    </source>
</evidence>
<feature type="domain" description="Protein kinase" evidence="10">
    <location>
        <begin position="356"/>
        <end position="612"/>
    </location>
</feature>
<dbReference type="InterPro" id="IPR001245">
    <property type="entry name" value="Ser-Thr/Tyr_kinase_cat_dom"/>
</dbReference>
<dbReference type="InterPro" id="IPR046959">
    <property type="entry name" value="PRK1-6/SRF4-like"/>
</dbReference>
<dbReference type="PROSITE" id="PS50011">
    <property type="entry name" value="PROTEIN_KINASE_DOM"/>
    <property type="match status" value="1"/>
</dbReference>
<keyword evidence="7" id="KW-0547">Nucleotide-binding</keyword>
<evidence type="ECO:0000256" key="5">
    <source>
        <dbReference type="ARBA" id="ARBA00022989"/>
    </source>
</evidence>
<dbReference type="FunFam" id="3.80.10.10:FF:000383">
    <property type="entry name" value="Leucine-rich repeat receptor protein kinase EMS1"/>
    <property type="match status" value="1"/>
</dbReference>
<dbReference type="SUPFAM" id="SSF52058">
    <property type="entry name" value="L domain-like"/>
    <property type="match status" value="1"/>
</dbReference>
<evidence type="ECO:0000256" key="6">
    <source>
        <dbReference type="ARBA" id="ARBA00023136"/>
    </source>
</evidence>
<keyword evidence="6 8" id="KW-0472">Membrane</keyword>
<keyword evidence="9" id="KW-0732">Signal</keyword>
<dbReference type="Pfam" id="PF07714">
    <property type="entry name" value="PK_Tyr_Ser-Thr"/>
    <property type="match status" value="1"/>
</dbReference>
<dbReference type="SUPFAM" id="SSF56112">
    <property type="entry name" value="Protein kinase-like (PK-like)"/>
    <property type="match status" value="1"/>
</dbReference>
<feature type="transmembrane region" description="Helical" evidence="8">
    <location>
        <begin position="261"/>
        <end position="280"/>
    </location>
</feature>
<comment type="subcellular location">
    <subcellularLocation>
        <location evidence="1">Membrane</location>
    </subcellularLocation>
</comment>
<dbReference type="EMBL" id="JAYMYR010000003">
    <property type="protein sequence ID" value="KAK7373264.1"/>
    <property type="molecule type" value="Genomic_DNA"/>
</dbReference>
<evidence type="ECO:0000256" key="3">
    <source>
        <dbReference type="ARBA" id="ARBA00022692"/>
    </source>
</evidence>
<dbReference type="InterPro" id="IPR011009">
    <property type="entry name" value="Kinase-like_dom_sf"/>
</dbReference>
<dbReference type="Pfam" id="PF00560">
    <property type="entry name" value="LRR_1"/>
    <property type="match status" value="3"/>
</dbReference>
<comment type="caution">
    <text evidence="11">The sequence shown here is derived from an EMBL/GenBank/DDBJ whole genome shotgun (WGS) entry which is preliminary data.</text>
</comment>
<dbReference type="PROSITE" id="PS00107">
    <property type="entry name" value="PROTEIN_KINASE_ATP"/>
    <property type="match status" value="1"/>
</dbReference>
<feature type="binding site" evidence="7">
    <location>
        <position position="384"/>
    </location>
    <ligand>
        <name>ATP</name>
        <dbReference type="ChEBI" id="CHEBI:30616"/>
    </ligand>
</feature>
<evidence type="ECO:0000256" key="2">
    <source>
        <dbReference type="ARBA" id="ARBA00022614"/>
    </source>
</evidence>
<evidence type="ECO:0000259" key="10">
    <source>
        <dbReference type="PROSITE" id="PS50011"/>
    </source>
</evidence>
<evidence type="ECO:0000313" key="11">
    <source>
        <dbReference type="EMBL" id="KAK7373264.1"/>
    </source>
</evidence>
<dbReference type="Proteomes" id="UP001374584">
    <property type="component" value="Unassembled WGS sequence"/>
</dbReference>
<dbReference type="InterPro" id="IPR017441">
    <property type="entry name" value="Protein_kinase_ATP_BS"/>
</dbReference>
<dbReference type="PROSITE" id="PS51450">
    <property type="entry name" value="LRR"/>
    <property type="match status" value="1"/>
</dbReference>